<evidence type="ECO:0000256" key="1">
    <source>
        <dbReference type="ARBA" id="ARBA00004651"/>
    </source>
</evidence>
<dbReference type="PROSITE" id="PS50928">
    <property type="entry name" value="ABC_TM1"/>
    <property type="match status" value="1"/>
</dbReference>
<dbReference type="PANTHER" id="PTHR32243:SF50">
    <property type="entry name" value="MALTOSE_MALTODEXTRIN TRANSPORT SYSTEM PERMEASE PROTEIN MALG"/>
    <property type="match status" value="1"/>
</dbReference>
<feature type="transmembrane region" description="Helical" evidence="9">
    <location>
        <begin position="113"/>
        <end position="134"/>
    </location>
</feature>
<dbReference type="InterPro" id="IPR000515">
    <property type="entry name" value="MetI-like"/>
</dbReference>
<keyword evidence="8 9" id="KW-0472">Membrane</keyword>
<keyword evidence="3 9" id="KW-0813">Transport</keyword>
<organism evidence="11 12">
    <name type="scientific">Hydrogenoanaerobacterium saccharovorans</name>
    <dbReference type="NCBI Taxonomy" id="474960"/>
    <lineage>
        <taxon>Bacteria</taxon>
        <taxon>Bacillati</taxon>
        <taxon>Bacillota</taxon>
        <taxon>Clostridia</taxon>
        <taxon>Eubacteriales</taxon>
        <taxon>Oscillospiraceae</taxon>
        <taxon>Hydrogenoanaerobacterium</taxon>
    </lineage>
</organism>
<dbReference type="Gene3D" id="1.10.3720.10">
    <property type="entry name" value="MetI-like"/>
    <property type="match status" value="1"/>
</dbReference>
<protein>
    <submittedName>
        <fullName evidence="11">Carbohydrate ABC transporter membrane protein 2, CUT1 family</fullName>
    </submittedName>
</protein>
<evidence type="ECO:0000256" key="6">
    <source>
        <dbReference type="ARBA" id="ARBA00022692"/>
    </source>
</evidence>
<dbReference type="EMBL" id="FOCG01000005">
    <property type="protein sequence ID" value="SEN15429.1"/>
    <property type="molecule type" value="Genomic_DNA"/>
</dbReference>
<feature type="transmembrane region" description="Helical" evidence="9">
    <location>
        <begin position="146"/>
        <end position="169"/>
    </location>
</feature>
<feature type="transmembrane region" description="Helical" evidence="9">
    <location>
        <begin position="190"/>
        <end position="212"/>
    </location>
</feature>
<keyword evidence="7 9" id="KW-1133">Transmembrane helix</keyword>
<evidence type="ECO:0000256" key="4">
    <source>
        <dbReference type="ARBA" id="ARBA00022475"/>
    </source>
</evidence>
<dbReference type="STRING" id="474960.SAMN05216180_2918"/>
<keyword evidence="4" id="KW-1003">Cell membrane</keyword>
<gene>
    <name evidence="11" type="ORF">SAMN05216180_2918</name>
</gene>
<dbReference type="PANTHER" id="PTHR32243">
    <property type="entry name" value="MALTOSE TRANSPORT SYSTEM PERMEASE-RELATED"/>
    <property type="match status" value="1"/>
</dbReference>
<comment type="similarity">
    <text evidence="2">Belongs to the binding-protein-dependent transport system permease family. MalFG subfamily.</text>
</comment>
<evidence type="ECO:0000256" key="8">
    <source>
        <dbReference type="ARBA" id="ARBA00023136"/>
    </source>
</evidence>
<feature type="transmembrane region" description="Helical" evidence="9">
    <location>
        <begin position="251"/>
        <end position="269"/>
    </location>
</feature>
<keyword evidence="5" id="KW-0762">Sugar transport</keyword>
<feature type="transmembrane region" description="Helical" evidence="9">
    <location>
        <begin position="77"/>
        <end position="101"/>
    </location>
</feature>
<evidence type="ECO:0000256" key="5">
    <source>
        <dbReference type="ARBA" id="ARBA00022597"/>
    </source>
</evidence>
<name>A0A1H8E7A3_9FIRM</name>
<dbReference type="InterPro" id="IPR035906">
    <property type="entry name" value="MetI-like_sf"/>
</dbReference>
<keyword evidence="12" id="KW-1185">Reference proteome</keyword>
<evidence type="ECO:0000259" key="10">
    <source>
        <dbReference type="PROSITE" id="PS50928"/>
    </source>
</evidence>
<evidence type="ECO:0000256" key="3">
    <source>
        <dbReference type="ARBA" id="ARBA00022448"/>
    </source>
</evidence>
<comment type="subcellular location">
    <subcellularLocation>
        <location evidence="1 9">Cell membrane</location>
        <topology evidence="1 9">Multi-pass membrane protein</topology>
    </subcellularLocation>
</comment>
<accession>A0A1H8E7A3</accession>
<feature type="domain" description="ABC transmembrane type-1" evidence="10">
    <location>
        <begin position="78"/>
        <end position="269"/>
    </location>
</feature>
<evidence type="ECO:0000256" key="2">
    <source>
        <dbReference type="ARBA" id="ARBA00009047"/>
    </source>
</evidence>
<dbReference type="SUPFAM" id="SSF161098">
    <property type="entry name" value="MetI-like"/>
    <property type="match status" value="1"/>
</dbReference>
<evidence type="ECO:0000256" key="7">
    <source>
        <dbReference type="ARBA" id="ARBA00022989"/>
    </source>
</evidence>
<dbReference type="GO" id="GO:0055085">
    <property type="term" value="P:transmembrane transport"/>
    <property type="evidence" value="ECO:0007669"/>
    <property type="project" value="InterPro"/>
</dbReference>
<evidence type="ECO:0000256" key="9">
    <source>
        <dbReference type="RuleBase" id="RU363032"/>
    </source>
</evidence>
<dbReference type="AlphaFoldDB" id="A0A1H8E7A3"/>
<evidence type="ECO:0000313" key="12">
    <source>
        <dbReference type="Proteomes" id="UP000199158"/>
    </source>
</evidence>
<dbReference type="RefSeq" id="WP_242943193.1">
    <property type="nucleotide sequence ID" value="NZ_FOCG01000005.1"/>
</dbReference>
<proteinExistence type="inferred from homology"/>
<dbReference type="InterPro" id="IPR050901">
    <property type="entry name" value="BP-dep_ABC_trans_perm"/>
</dbReference>
<dbReference type="CDD" id="cd06261">
    <property type="entry name" value="TM_PBP2"/>
    <property type="match status" value="1"/>
</dbReference>
<keyword evidence="6 9" id="KW-0812">Transmembrane</keyword>
<dbReference type="GO" id="GO:0005886">
    <property type="term" value="C:plasma membrane"/>
    <property type="evidence" value="ECO:0007669"/>
    <property type="project" value="UniProtKB-SubCell"/>
</dbReference>
<reference evidence="11 12" key="1">
    <citation type="submission" date="2016-10" db="EMBL/GenBank/DDBJ databases">
        <authorList>
            <person name="de Groot N.N."/>
        </authorList>
    </citation>
    <scope>NUCLEOTIDE SEQUENCE [LARGE SCALE GENOMIC DNA]</scope>
    <source>
        <strain evidence="11 12">CGMCC 1.5070</strain>
    </source>
</reference>
<evidence type="ECO:0000313" key="11">
    <source>
        <dbReference type="EMBL" id="SEN15429.1"/>
    </source>
</evidence>
<dbReference type="Proteomes" id="UP000199158">
    <property type="component" value="Unassembled WGS sequence"/>
</dbReference>
<feature type="transmembrane region" description="Helical" evidence="9">
    <location>
        <begin position="12"/>
        <end position="38"/>
    </location>
</feature>
<sequence>MIVKGKKDPLGIALSILKFVILSVFLVIVLFPFIWMFITSIKETQAEIYSFPIKYWPDHPSFANYIRIFKVGNFGRYFLNSLVVSTVAAVFSVLFGIFGGYVIARYKFKAKGIVLFFFLFTQMIPMFVMLAPLYEMMAKLNLINNLWGLCILYINMTIPFSLVTLRGFFQGIPKELEEAAQLDGCGRMRALFSVIVPIMLPGIASTFIFAFVNSWNELFVSTMFIDVDSLRTIPVALNSLILKYDIKWGEMAAGTIVTILPTMAMFTFAQKYMASGLTAGAVKG</sequence>
<dbReference type="Pfam" id="PF00528">
    <property type="entry name" value="BPD_transp_1"/>
    <property type="match status" value="1"/>
</dbReference>